<gene>
    <name evidence="1" type="ORF">GA0074696_2920</name>
</gene>
<dbReference type="AlphaFoldDB" id="A0A1C4XY65"/>
<evidence type="ECO:0000313" key="2">
    <source>
        <dbReference type="Proteomes" id="UP000198228"/>
    </source>
</evidence>
<name>A0A1C4XY65_9ACTN</name>
<dbReference type="EMBL" id="LT607410">
    <property type="protein sequence ID" value="SCF13296.1"/>
    <property type="molecule type" value="Genomic_DNA"/>
</dbReference>
<organism evidence="1 2">
    <name type="scientific">Micromonospora purpureochromogenes</name>
    <dbReference type="NCBI Taxonomy" id="47872"/>
    <lineage>
        <taxon>Bacteria</taxon>
        <taxon>Bacillati</taxon>
        <taxon>Actinomycetota</taxon>
        <taxon>Actinomycetes</taxon>
        <taxon>Micromonosporales</taxon>
        <taxon>Micromonosporaceae</taxon>
        <taxon>Micromonospora</taxon>
    </lineage>
</organism>
<sequence>MSLMDWMPLLSTGAGALIALSGSFLVDLRRGRDTRDRDRDLDRWRTCIDFALALGTAHSMLRNAAAGDRAATTRAMSESGAYQERERLLMSGTPELVVAGEDAFHRLVDMQRLIRAGEDLRTAEGHEAYHRFAEKLWTFRMAVRRHFGHRAIDPGTLDRKDWSERNECVYCGAAA</sequence>
<protein>
    <recommendedName>
        <fullName evidence="3">CchlQ</fullName>
    </recommendedName>
</protein>
<reference evidence="1 2" key="1">
    <citation type="submission" date="2016-06" db="EMBL/GenBank/DDBJ databases">
        <authorList>
            <person name="Kjaerup R.B."/>
            <person name="Dalgaard T.S."/>
            <person name="Juul-Madsen H.R."/>
        </authorList>
    </citation>
    <scope>NUCLEOTIDE SEQUENCE [LARGE SCALE GENOMIC DNA]</scope>
    <source>
        <strain evidence="1 2">DSM 43821</strain>
    </source>
</reference>
<evidence type="ECO:0008006" key="3">
    <source>
        <dbReference type="Google" id="ProtNLM"/>
    </source>
</evidence>
<evidence type="ECO:0000313" key="1">
    <source>
        <dbReference type="EMBL" id="SCF13296.1"/>
    </source>
</evidence>
<dbReference type="Proteomes" id="UP000198228">
    <property type="component" value="Chromosome I"/>
</dbReference>
<proteinExistence type="predicted"/>
<accession>A0A1C4XY65</accession>